<dbReference type="AlphaFoldDB" id="F1A5P7"/>
<dbReference type="PROSITE" id="PS50053">
    <property type="entry name" value="UBIQUITIN_2"/>
    <property type="match status" value="1"/>
</dbReference>
<feature type="domain" description="Ubiquitin-like" evidence="2">
    <location>
        <begin position="530"/>
        <end position="602"/>
    </location>
</feature>
<dbReference type="GeneID" id="10510870"/>
<dbReference type="STRING" id="5786.F1A5P7"/>
<sequence>MTTDYDQEFQQYEHKVFGKPISVLTSSQLKSAIAQRGGVIKTSFYYKDDLINRLKELLKEEMMNNNANTAAGILSSSMGGTGSQINSLNSSGVGIGSGSGGSLNNSGVGLNMNGSNANIMTPSTHSPNNLTISEKKRAMNTLDFDDSSSNDYNESSSPITTTPSKKINSGFNYYSSNKATITTASSGISSSSNTPTISMQNLYEDNHKQKALELEHRILGNFSFYFILKRLNFSPALKLTEEFVKFIVLKVMDNDNGVDVLTTKLLAPPLVNKVWCEVILNTIKYKELLNLIRSEVHHNPIFGMNDSLDVKRKRYERCIELYTFYFNCNPTETNPEIWPPNLYLDNDVSGYSLEGDDDTIQVINDSPQNLTPQQIHKLQQQNEYYQNKISRLEKELYKNNSNNSKINNISKNNINDSSFDSIDEHHDHEDIEVVSANNKKKSHKHQQQQQEQEHQEEHQEQEQQEQQEQPQGDSSDGESNLEMDLENHNENNTNKKANGINGHHRSNGSGEYTDNDEKNDSGNNEDNEDINVQISTNKGQFVYNIKKSQPFKKIMDSSSKKIGCDSNSIRFLFRNKALSPESTPASIGLENNEIIDLIVTDN</sequence>
<dbReference type="InterPro" id="IPR000626">
    <property type="entry name" value="Ubiquitin-like_dom"/>
</dbReference>
<feature type="region of interest" description="Disordered" evidence="1">
    <location>
        <begin position="142"/>
        <end position="163"/>
    </location>
</feature>
<dbReference type="InterPro" id="IPR029071">
    <property type="entry name" value="Ubiquitin-like_domsf"/>
</dbReference>
<organism evidence="3 4">
    <name type="scientific">Dictyostelium purpureum</name>
    <name type="common">Slime mold</name>
    <dbReference type="NCBI Taxonomy" id="5786"/>
    <lineage>
        <taxon>Eukaryota</taxon>
        <taxon>Amoebozoa</taxon>
        <taxon>Evosea</taxon>
        <taxon>Eumycetozoa</taxon>
        <taxon>Dictyostelia</taxon>
        <taxon>Dictyosteliales</taxon>
        <taxon>Dictyosteliaceae</taxon>
        <taxon>Dictyostelium</taxon>
    </lineage>
</organism>
<dbReference type="KEGG" id="dpp:DICPUDRAFT_100122"/>
<evidence type="ECO:0000313" key="3">
    <source>
        <dbReference type="EMBL" id="EGC28482.1"/>
    </source>
</evidence>
<proteinExistence type="predicted"/>
<dbReference type="RefSeq" id="XP_003294991.1">
    <property type="nucleotide sequence ID" value="XM_003294943.1"/>
</dbReference>
<gene>
    <name evidence="3" type="ORF">DICPUDRAFT_100122</name>
</gene>
<dbReference type="GO" id="GO:0016925">
    <property type="term" value="P:protein sumoylation"/>
    <property type="evidence" value="ECO:0000318"/>
    <property type="project" value="GO_Central"/>
</dbReference>
<feature type="compositionally biased region" description="Low complexity" evidence="1">
    <location>
        <begin position="490"/>
        <end position="501"/>
    </location>
</feature>
<dbReference type="GO" id="GO:0031386">
    <property type="term" value="F:protein tag activity"/>
    <property type="evidence" value="ECO:0000318"/>
    <property type="project" value="GO_Central"/>
</dbReference>
<dbReference type="Pfam" id="PF11976">
    <property type="entry name" value="Rad60-SLD"/>
    <property type="match status" value="1"/>
</dbReference>
<name>F1A5P7_DICPU</name>
<dbReference type="VEuPathDB" id="AmoebaDB:DICPUDRAFT_100122"/>
<dbReference type="InParanoid" id="F1A5P7"/>
<dbReference type="EMBL" id="GL871621">
    <property type="protein sequence ID" value="EGC28482.1"/>
    <property type="molecule type" value="Genomic_DNA"/>
</dbReference>
<dbReference type="InterPro" id="IPR022617">
    <property type="entry name" value="Rad60/SUMO-like_dom"/>
</dbReference>
<evidence type="ECO:0000313" key="4">
    <source>
        <dbReference type="Proteomes" id="UP000001064"/>
    </source>
</evidence>
<dbReference type="GO" id="GO:0005634">
    <property type="term" value="C:nucleus"/>
    <property type="evidence" value="ECO:0000318"/>
    <property type="project" value="GO_Central"/>
</dbReference>
<protein>
    <recommendedName>
        <fullName evidence="2">Ubiquitin-like domain-containing protein</fullName>
    </recommendedName>
</protein>
<keyword evidence="4" id="KW-1185">Reference proteome</keyword>
<dbReference type="Proteomes" id="UP000001064">
    <property type="component" value="Unassembled WGS sequence"/>
</dbReference>
<dbReference type="Gene3D" id="3.10.20.90">
    <property type="entry name" value="Phosphatidylinositol 3-kinase Catalytic Subunit, Chain A, domain 1"/>
    <property type="match status" value="1"/>
</dbReference>
<accession>F1A5P7</accession>
<feature type="region of interest" description="Disordered" evidence="1">
    <location>
        <begin position="437"/>
        <end position="529"/>
    </location>
</feature>
<dbReference type="GO" id="GO:0044389">
    <property type="term" value="F:ubiquitin-like protein ligase binding"/>
    <property type="evidence" value="ECO:0000318"/>
    <property type="project" value="GO_Central"/>
</dbReference>
<evidence type="ECO:0000259" key="2">
    <source>
        <dbReference type="PROSITE" id="PS50053"/>
    </source>
</evidence>
<dbReference type="OrthoDB" id="5561979at2759"/>
<dbReference type="SUPFAM" id="SSF54236">
    <property type="entry name" value="Ubiquitin-like"/>
    <property type="match status" value="1"/>
</dbReference>
<feature type="compositionally biased region" description="Low complexity" evidence="1">
    <location>
        <begin position="149"/>
        <end position="163"/>
    </location>
</feature>
<feature type="compositionally biased region" description="Acidic residues" evidence="1">
    <location>
        <begin position="475"/>
        <end position="484"/>
    </location>
</feature>
<evidence type="ECO:0000256" key="1">
    <source>
        <dbReference type="SAM" id="MobiDB-lite"/>
    </source>
</evidence>
<reference evidence="4" key="1">
    <citation type="journal article" date="2011" name="Genome Biol.">
        <title>Comparative genomics of the social amoebae Dictyostelium discoideum and Dictyostelium purpureum.</title>
        <authorList>
            <consortium name="US DOE Joint Genome Institute (JGI-PGF)"/>
            <person name="Sucgang R."/>
            <person name="Kuo A."/>
            <person name="Tian X."/>
            <person name="Salerno W."/>
            <person name="Parikh A."/>
            <person name="Feasley C.L."/>
            <person name="Dalin E."/>
            <person name="Tu H."/>
            <person name="Huang E."/>
            <person name="Barry K."/>
            <person name="Lindquist E."/>
            <person name="Shapiro H."/>
            <person name="Bruce D."/>
            <person name="Schmutz J."/>
            <person name="Salamov A."/>
            <person name="Fey P."/>
            <person name="Gaudet P."/>
            <person name="Anjard C."/>
            <person name="Babu M.M."/>
            <person name="Basu S."/>
            <person name="Bushmanova Y."/>
            <person name="van der Wel H."/>
            <person name="Katoh-Kurasawa M."/>
            <person name="Dinh C."/>
            <person name="Coutinho P.M."/>
            <person name="Saito T."/>
            <person name="Elias M."/>
            <person name="Schaap P."/>
            <person name="Kay R.R."/>
            <person name="Henrissat B."/>
            <person name="Eichinger L."/>
            <person name="Rivero F."/>
            <person name="Putnam N.H."/>
            <person name="West C.M."/>
            <person name="Loomis W.F."/>
            <person name="Chisholm R.L."/>
            <person name="Shaulsky G."/>
            <person name="Strassmann J.E."/>
            <person name="Queller D.C."/>
            <person name="Kuspa A."/>
            <person name="Grigoriev I.V."/>
        </authorList>
    </citation>
    <scope>NUCLEOTIDE SEQUENCE [LARGE SCALE GENOMIC DNA]</scope>
    <source>
        <strain evidence="4">QSDP1</strain>
    </source>
</reference>
<dbReference type="PANTHER" id="PTHR10562">
    <property type="entry name" value="SMALL UBIQUITIN-RELATED MODIFIER"/>
    <property type="match status" value="1"/>
</dbReference>
<feature type="compositionally biased region" description="Basic and acidic residues" evidence="1">
    <location>
        <begin position="451"/>
        <end position="461"/>
    </location>
</feature>
<dbReference type="CDD" id="cd01763">
    <property type="entry name" value="Ubl_SUMO_like"/>
    <property type="match status" value="1"/>
</dbReference>
<dbReference type="SMART" id="SM00213">
    <property type="entry name" value="UBQ"/>
    <property type="match status" value="1"/>
</dbReference>